<feature type="transmembrane region" description="Helical" evidence="1">
    <location>
        <begin position="258"/>
        <end position="279"/>
    </location>
</feature>
<protein>
    <submittedName>
        <fullName evidence="3">Carotenoid biosynthesis protein</fullName>
    </submittedName>
</protein>
<dbReference type="Proteomes" id="UP000451233">
    <property type="component" value="Unassembled WGS sequence"/>
</dbReference>
<evidence type="ECO:0000259" key="2">
    <source>
        <dbReference type="Pfam" id="PF25085"/>
    </source>
</evidence>
<feature type="transmembrane region" description="Helical" evidence="1">
    <location>
        <begin position="72"/>
        <end position="93"/>
    </location>
</feature>
<organism evidence="3 4">
    <name type="scientific">Hufsiella ginkgonis</name>
    <dbReference type="NCBI Taxonomy" id="2695274"/>
    <lineage>
        <taxon>Bacteria</taxon>
        <taxon>Pseudomonadati</taxon>
        <taxon>Bacteroidota</taxon>
        <taxon>Sphingobacteriia</taxon>
        <taxon>Sphingobacteriales</taxon>
        <taxon>Sphingobacteriaceae</taxon>
        <taxon>Hufsiella</taxon>
    </lineage>
</organism>
<name>A0A7K1XWI4_9SPHI</name>
<accession>A0A7K1XWI4</accession>
<comment type="caution">
    <text evidence="3">The sequence shown here is derived from an EMBL/GenBank/DDBJ whole genome shotgun (WGS) entry which is preliminary data.</text>
</comment>
<sequence length="324" mass="36188">MDLPYAGIPYGPAPAWCFPLFECGLYLLFILCLVHAAGRGARNVLYILGGLAFGLLLEYMEVLMESYTYGRFWVMLGKAPMDIPLCIGVGWGIIMYTARLFTDRFGLGLLAAAALDTLLALNIDLGMDTVAYRTHMWHWNWVGTGLNPLTAQWFGIPYGNFIGWQTVVFCYSAFSRTFEKWLMRNKTGALKFTAIAVLALLSSLFVLYASEVYLFPFLNKYLGIKSVHRFYGISVILLGLVIVGWGKRKVAAENLPAITWMVPGWFHLFFTACFFILGFYKENTWMTAAACINLLIGVIIHLPGSFKSASQDSVSTAGKIHHTS</sequence>
<proteinExistence type="predicted"/>
<dbReference type="Pfam" id="PF25085">
    <property type="entry name" value="DUF7802"/>
    <property type="match status" value="1"/>
</dbReference>
<keyword evidence="1" id="KW-1133">Transmembrane helix</keyword>
<feature type="transmembrane region" description="Helical" evidence="1">
    <location>
        <begin position="229"/>
        <end position="246"/>
    </location>
</feature>
<dbReference type="EMBL" id="WVHS01000002">
    <property type="protein sequence ID" value="MXV15362.1"/>
    <property type="molecule type" value="Genomic_DNA"/>
</dbReference>
<keyword evidence="1" id="KW-0812">Transmembrane</keyword>
<feature type="transmembrane region" description="Helical" evidence="1">
    <location>
        <begin position="105"/>
        <end position="123"/>
    </location>
</feature>
<dbReference type="AlphaFoldDB" id="A0A7K1XWI4"/>
<feature type="transmembrane region" description="Helical" evidence="1">
    <location>
        <begin position="161"/>
        <end position="178"/>
    </location>
</feature>
<feature type="transmembrane region" description="Helical" evidence="1">
    <location>
        <begin position="190"/>
        <end position="209"/>
    </location>
</feature>
<evidence type="ECO:0000313" key="4">
    <source>
        <dbReference type="Proteomes" id="UP000451233"/>
    </source>
</evidence>
<feature type="transmembrane region" description="Helical" evidence="1">
    <location>
        <begin position="43"/>
        <end position="60"/>
    </location>
</feature>
<keyword evidence="1" id="KW-0472">Membrane</keyword>
<evidence type="ECO:0000256" key="1">
    <source>
        <dbReference type="SAM" id="Phobius"/>
    </source>
</evidence>
<keyword evidence="4" id="KW-1185">Reference proteome</keyword>
<dbReference type="RefSeq" id="WP_160906363.1">
    <property type="nucleotide sequence ID" value="NZ_WVHS01000002.1"/>
</dbReference>
<evidence type="ECO:0000313" key="3">
    <source>
        <dbReference type="EMBL" id="MXV15362.1"/>
    </source>
</evidence>
<gene>
    <name evidence="3" type="ORF">GS398_08615</name>
</gene>
<reference evidence="3 4" key="1">
    <citation type="submission" date="2019-11" db="EMBL/GenBank/DDBJ databases">
        <title>Pedobacter sp. HMF7056 Genome sequencing and assembly.</title>
        <authorList>
            <person name="Kang H."/>
            <person name="Kim H."/>
            <person name="Joh K."/>
        </authorList>
    </citation>
    <scope>NUCLEOTIDE SEQUENCE [LARGE SCALE GENOMIC DNA]</scope>
    <source>
        <strain evidence="3 4">HMF7056</strain>
    </source>
</reference>
<feature type="domain" description="DUF7802" evidence="2">
    <location>
        <begin position="25"/>
        <end position="244"/>
    </location>
</feature>
<feature type="transmembrane region" description="Helical" evidence="1">
    <location>
        <begin position="13"/>
        <end position="36"/>
    </location>
</feature>
<dbReference type="InterPro" id="IPR056704">
    <property type="entry name" value="DUF7802"/>
</dbReference>
<feature type="transmembrane region" description="Helical" evidence="1">
    <location>
        <begin position="285"/>
        <end position="302"/>
    </location>
</feature>